<proteinExistence type="predicted"/>
<feature type="domain" description="Mononegavirales mRNA-capping" evidence="1">
    <location>
        <begin position="7"/>
        <end position="125"/>
    </location>
</feature>
<accession>A0AAV2MXZ0</accession>
<dbReference type="EMBL" id="CAXIPU020000534">
    <property type="protein sequence ID" value="CAL1672379.1"/>
    <property type="molecule type" value="Genomic_DNA"/>
</dbReference>
<comment type="caution">
    <text evidence="2">The sequence shown here is derived from an EMBL/GenBank/DDBJ whole genome shotgun (WGS) entry which is preliminary data.</text>
</comment>
<gene>
    <name evidence="2" type="ORF">LPLAT_LOCUS7048</name>
</gene>
<evidence type="ECO:0000259" key="1">
    <source>
        <dbReference type="Pfam" id="PF14318"/>
    </source>
</evidence>
<sequence>MELHGWVHGNPELTELIEVLIKKKTTLAIEDLQKYTAKVHSRSISHRLPCPALRRGGIANQNLNHSSFYAITSDTALEYAKRGINYTICFQSCFLYGLSILSHYTEVGHPITTQMGLHFSCNTCTWVIPPETFTLDHTIQGCSTGFRHNRASP</sequence>
<protein>
    <recommendedName>
        <fullName evidence="1">Mononegavirales mRNA-capping domain-containing protein</fullName>
    </recommendedName>
</protein>
<keyword evidence="3" id="KW-1185">Reference proteome</keyword>
<dbReference type="InterPro" id="IPR026890">
    <property type="entry name" value="Mononeg_mRNAcap"/>
</dbReference>
<dbReference type="AlphaFoldDB" id="A0AAV2MXZ0"/>
<reference evidence="2" key="1">
    <citation type="submission" date="2024-04" db="EMBL/GenBank/DDBJ databases">
        <authorList>
            <consortium name="Molecular Ecology Group"/>
        </authorList>
    </citation>
    <scope>NUCLEOTIDE SEQUENCE</scope>
</reference>
<organism evidence="2 3">
    <name type="scientific">Lasius platythorax</name>
    <dbReference type="NCBI Taxonomy" id="488582"/>
    <lineage>
        <taxon>Eukaryota</taxon>
        <taxon>Metazoa</taxon>
        <taxon>Ecdysozoa</taxon>
        <taxon>Arthropoda</taxon>
        <taxon>Hexapoda</taxon>
        <taxon>Insecta</taxon>
        <taxon>Pterygota</taxon>
        <taxon>Neoptera</taxon>
        <taxon>Endopterygota</taxon>
        <taxon>Hymenoptera</taxon>
        <taxon>Apocrita</taxon>
        <taxon>Aculeata</taxon>
        <taxon>Formicoidea</taxon>
        <taxon>Formicidae</taxon>
        <taxon>Formicinae</taxon>
        <taxon>Lasius</taxon>
        <taxon>Lasius</taxon>
    </lineage>
</organism>
<evidence type="ECO:0000313" key="2">
    <source>
        <dbReference type="EMBL" id="CAL1672379.1"/>
    </source>
</evidence>
<dbReference type="Pfam" id="PF14318">
    <property type="entry name" value="Mononeg_mRNAcap"/>
    <property type="match status" value="1"/>
</dbReference>
<dbReference type="Proteomes" id="UP001497644">
    <property type="component" value="Unassembled WGS sequence"/>
</dbReference>
<evidence type="ECO:0000313" key="3">
    <source>
        <dbReference type="Proteomes" id="UP001497644"/>
    </source>
</evidence>
<name>A0AAV2MXZ0_9HYME</name>